<dbReference type="InterPro" id="IPR011041">
    <property type="entry name" value="Quinoprot_gluc/sorb_DH_b-prop"/>
</dbReference>
<organism evidence="2 3">
    <name type="scientific">Adhaeribacter soli</name>
    <dbReference type="NCBI Taxonomy" id="2607655"/>
    <lineage>
        <taxon>Bacteria</taxon>
        <taxon>Pseudomonadati</taxon>
        <taxon>Bacteroidota</taxon>
        <taxon>Cytophagia</taxon>
        <taxon>Cytophagales</taxon>
        <taxon>Hymenobacteraceae</taxon>
        <taxon>Adhaeribacter</taxon>
    </lineage>
</organism>
<dbReference type="InterPro" id="IPR011042">
    <property type="entry name" value="6-blade_b-propeller_TolB-like"/>
</dbReference>
<feature type="domain" description="Glucose/Sorbosone dehydrogenase" evidence="1">
    <location>
        <begin position="7"/>
        <end position="331"/>
    </location>
</feature>
<accession>A0A5N1J668</accession>
<dbReference type="EMBL" id="VTWT01000001">
    <property type="protein sequence ID" value="KAA9346207.1"/>
    <property type="molecule type" value="Genomic_DNA"/>
</dbReference>
<proteinExistence type="predicted"/>
<name>A0A5N1J668_9BACT</name>
<reference evidence="2 3" key="1">
    <citation type="submission" date="2019-09" db="EMBL/GenBank/DDBJ databases">
        <title>Genome sequence of Adhaeribacter sp. M2.</title>
        <authorList>
            <person name="Srinivasan S."/>
        </authorList>
    </citation>
    <scope>NUCLEOTIDE SEQUENCE [LARGE SCALE GENOMIC DNA]</scope>
    <source>
        <strain evidence="2 3">M2</strain>
    </source>
</reference>
<sequence length="404" mass="43254">MSGTFVSPLALMEAPDETNRLFVLDQVGKIYVIDAAGTMMTDPFLDVSAKMVTLNPQYDERGLLGLAFHPDYKTNGKFYVYYSAPLKAGAPANWDHTSMISEFTVSADANKANMGSERVVMEINKPQANHNGGTLAFGKDGYLYISIGDGGGANDVGVGHLPDWYLINDGGNAQRTDVLLGKILRIDVNSGTPYGIPSGNPLVGKPGMDEIYALGLRNPYRFSFDRTTGELFVGDAGQDLYEEVNKVTLGGNYGWNVKEATHCFSTANPKQPLASCPSVDPDGRQLVDPIIEFENIKSFTGGLGLVVVGGNVYRGSAIPSLQGKYLFSNFTASQTAPAGDVYVATSGGATWPYEKLNFTNAQAPGIGYFVKGFGEDNKGELYVLASKQLGPTGTTGKVLKIVEE</sequence>
<dbReference type="PANTHER" id="PTHR19328:SF75">
    <property type="entry name" value="ALDOSE SUGAR DEHYDROGENASE YLII"/>
    <property type="match status" value="1"/>
</dbReference>
<evidence type="ECO:0000259" key="1">
    <source>
        <dbReference type="Pfam" id="PF07995"/>
    </source>
</evidence>
<dbReference type="AlphaFoldDB" id="A0A5N1J668"/>
<evidence type="ECO:0000313" key="2">
    <source>
        <dbReference type="EMBL" id="KAA9346207.1"/>
    </source>
</evidence>
<dbReference type="Gene3D" id="2.120.10.30">
    <property type="entry name" value="TolB, C-terminal domain"/>
    <property type="match status" value="1"/>
</dbReference>
<dbReference type="Pfam" id="PF07995">
    <property type="entry name" value="GSDH"/>
    <property type="match status" value="1"/>
</dbReference>
<protein>
    <submittedName>
        <fullName evidence="2">PQQ-dependent sugar dehydrogenase</fullName>
    </submittedName>
</protein>
<dbReference type="PANTHER" id="PTHR19328">
    <property type="entry name" value="HEDGEHOG-INTERACTING PROTEIN"/>
    <property type="match status" value="1"/>
</dbReference>
<dbReference type="Proteomes" id="UP000326570">
    <property type="component" value="Unassembled WGS sequence"/>
</dbReference>
<dbReference type="SUPFAM" id="SSF50952">
    <property type="entry name" value="Soluble quinoprotein glucose dehydrogenase"/>
    <property type="match status" value="1"/>
</dbReference>
<evidence type="ECO:0000313" key="3">
    <source>
        <dbReference type="Proteomes" id="UP000326570"/>
    </source>
</evidence>
<keyword evidence="3" id="KW-1185">Reference proteome</keyword>
<comment type="caution">
    <text evidence="2">The sequence shown here is derived from an EMBL/GenBank/DDBJ whole genome shotgun (WGS) entry which is preliminary data.</text>
</comment>
<gene>
    <name evidence="2" type="ORF">F0P94_01815</name>
</gene>
<dbReference type="InterPro" id="IPR012938">
    <property type="entry name" value="Glc/Sorbosone_DH"/>
</dbReference>